<reference evidence="2 3" key="1">
    <citation type="journal article" date="2019" name="Commun. Biol.">
        <title>The bagworm genome reveals a unique fibroin gene that provides high tensile strength.</title>
        <authorList>
            <person name="Kono N."/>
            <person name="Nakamura H."/>
            <person name="Ohtoshi R."/>
            <person name="Tomita M."/>
            <person name="Numata K."/>
            <person name="Arakawa K."/>
        </authorList>
    </citation>
    <scope>NUCLEOTIDE SEQUENCE [LARGE SCALE GENOMIC DNA]</scope>
</reference>
<protein>
    <submittedName>
        <fullName evidence="2">Uncharacterized protein</fullName>
    </submittedName>
</protein>
<sequence>MDTNARASKAGVGRGPPGGRCDRKTAHLHALYCVFIQMDSICNELFRGAPPAPPAPPPASQMHSPTAADFNTYNAVVLCAMENL</sequence>
<name>A0A4C1YMD3_EUMVA</name>
<evidence type="ECO:0000313" key="2">
    <source>
        <dbReference type="EMBL" id="GBP75527.1"/>
    </source>
</evidence>
<comment type="caution">
    <text evidence="2">The sequence shown here is derived from an EMBL/GenBank/DDBJ whole genome shotgun (WGS) entry which is preliminary data.</text>
</comment>
<dbReference type="AlphaFoldDB" id="A0A4C1YMD3"/>
<dbReference type="Proteomes" id="UP000299102">
    <property type="component" value="Unassembled WGS sequence"/>
</dbReference>
<feature type="region of interest" description="Disordered" evidence="1">
    <location>
        <begin position="1"/>
        <end position="20"/>
    </location>
</feature>
<gene>
    <name evidence="2" type="ORF">EVAR_53568_1</name>
</gene>
<keyword evidence="3" id="KW-1185">Reference proteome</keyword>
<dbReference type="EMBL" id="BGZK01001252">
    <property type="protein sequence ID" value="GBP75527.1"/>
    <property type="molecule type" value="Genomic_DNA"/>
</dbReference>
<evidence type="ECO:0000313" key="3">
    <source>
        <dbReference type="Proteomes" id="UP000299102"/>
    </source>
</evidence>
<evidence type="ECO:0000256" key="1">
    <source>
        <dbReference type="SAM" id="MobiDB-lite"/>
    </source>
</evidence>
<organism evidence="2 3">
    <name type="scientific">Eumeta variegata</name>
    <name type="common">Bagworm moth</name>
    <name type="synonym">Eumeta japonica</name>
    <dbReference type="NCBI Taxonomy" id="151549"/>
    <lineage>
        <taxon>Eukaryota</taxon>
        <taxon>Metazoa</taxon>
        <taxon>Ecdysozoa</taxon>
        <taxon>Arthropoda</taxon>
        <taxon>Hexapoda</taxon>
        <taxon>Insecta</taxon>
        <taxon>Pterygota</taxon>
        <taxon>Neoptera</taxon>
        <taxon>Endopterygota</taxon>
        <taxon>Lepidoptera</taxon>
        <taxon>Glossata</taxon>
        <taxon>Ditrysia</taxon>
        <taxon>Tineoidea</taxon>
        <taxon>Psychidae</taxon>
        <taxon>Oiketicinae</taxon>
        <taxon>Eumeta</taxon>
    </lineage>
</organism>
<proteinExistence type="predicted"/>
<accession>A0A4C1YMD3</accession>